<keyword evidence="2 4" id="KW-0863">Zinc-finger</keyword>
<dbReference type="Pfam" id="PF00641">
    <property type="entry name" value="Zn_ribbon_RanBP"/>
    <property type="match status" value="2"/>
</dbReference>
<name>A0A9N7NW89_STRHE</name>
<dbReference type="InterPro" id="IPR036443">
    <property type="entry name" value="Znf_RanBP2_sf"/>
</dbReference>
<dbReference type="Gene3D" id="4.10.1060.10">
    <property type="entry name" value="Zinc finger, RanBP2-type"/>
    <property type="match status" value="2"/>
</dbReference>
<evidence type="ECO:0000313" key="7">
    <source>
        <dbReference type="EMBL" id="CAA0839418.1"/>
    </source>
</evidence>
<feature type="compositionally biased region" description="Polar residues" evidence="5">
    <location>
        <begin position="509"/>
        <end position="537"/>
    </location>
</feature>
<comment type="caution">
    <text evidence="7">The sequence shown here is derived from an EMBL/GenBank/DDBJ whole genome shotgun (WGS) entry which is preliminary data.</text>
</comment>
<dbReference type="SUPFAM" id="SSF90209">
    <property type="entry name" value="Ran binding protein zinc finger-like"/>
    <property type="match status" value="1"/>
</dbReference>
<organism evidence="7 8">
    <name type="scientific">Striga hermonthica</name>
    <name type="common">Purple witchweed</name>
    <name type="synonym">Buchnera hermonthica</name>
    <dbReference type="NCBI Taxonomy" id="68872"/>
    <lineage>
        <taxon>Eukaryota</taxon>
        <taxon>Viridiplantae</taxon>
        <taxon>Streptophyta</taxon>
        <taxon>Embryophyta</taxon>
        <taxon>Tracheophyta</taxon>
        <taxon>Spermatophyta</taxon>
        <taxon>Magnoliopsida</taxon>
        <taxon>eudicotyledons</taxon>
        <taxon>Gunneridae</taxon>
        <taxon>Pentapetalae</taxon>
        <taxon>asterids</taxon>
        <taxon>lamiids</taxon>
        <taxon>Lamiales</taxon>
        <taxon>Orobanchaceae</taxon>
        <taxon>Buchnereae</taxon>
        <taxon>Striga</taxon>
    </lineage>
</organism>
<dbReference type="PROSITE" id="PS50199">
    <property type="entry name" value="ZF_RANBP2_2"/>
    <property type="match status" value="2"/>
</dbReference>
<dbReference type="Proteomes" id="UP001153555">
    <property type="component" value="Unassembled WGS sequence"/>
</dbReference>
<evidence type="ECO:0000256" key="1">
    <source>
        <dbReference type="ARBA" id="ARBA00022723"/>
    </source>
</evidence>
<evidence type="ECO:0000256" key="4">
    <source>
        <dbReference type="PROSITE-ProRule" id="PRU00322"/>
    </source>
</evidence>
<keyword evidence="1" id="KW-0479">Metal-binding</keyword>
<dbReference type="SMART" id="SM00547">
    <property type="entry name" value="ZnF_RBZ"/>
    <property type="match status" value="2"/>
</dbReference>
<sequence>MGSATRFTALLTVPMPPIRPSLIIFCRRLSALSFAPRLPPTLSSSSPSKTQITHLVNSLHSQSSSTSAYTVHSTADQNHPWPEWTNFLNILSSGQRIEDKGIPPEDAFVVYEELSDDFVRSAATCIAFAHARPNLLGLLSRRDIEAVVSNGTPFLFKSALDSARRMRAFLGTGETNVSELDKANTIDLMKYILSYASNPTVSSERKGLYSKELVYSSVRKLLHELGTVCSGVPTGYTPVSRQTQKPYGQNIEMKRGDWICPKCNFMNFAKNMKCLECEGSRPKRQLTGGEWDCPQCNFFNYGRNFACLRCDCRRPGAPLSTDSTSQLNSVHNNYFPNKTNTDNERSKNAQQWFSKISKLNSANSTDNAALNERASPMDNIRHSQYSEAKNGNFQNQGREGEAEKSERWFEKMSELHNVKDLPSAVLEEDFPETMPMLKGESRFVVGKKKDPSLTSSKNKQPAMDQANGTNFVPFVPFPPGYFARKDNDADRPPSRDLPEVKKGDPKTINLENSNFSSGVHDQPSSPTSESTEQNNVGPRNGGYCAGKSLEGSSVKESDPLDMSEEAINERWFRRAAQIKDISELSQIPDEDFPPIMPMLKGVNRFVVSKRKTPLERRLTSQKYKRNLPIVSSESVKKESDGS</sequence>
<evidence type="ECO:0000259" key="6">
    <source>
        <dbReference type="PROSITE" id="PS50199"/>
    </source>
</evidence>
<accession>A0A9N7NW89</accession>
<gene>
    <name evidence="7" type="ORF">SHERM_05986</name>
</gene>
<dbReference type="GO" id="GO:0008270">
    <property type="term" value="F:zinc ion binding"/>
    <property type="evidence" value="ECO:0007669"/>
    <property type="project" value="UniProtKB-KW"/>
</dbReference>
<evidence type="ECO:0000256" key="3">
    <source>
        <dbReference type="ARBA" id="ARBA00022833"/>
    </source>
</evidence>
<reference evidence="7" key="1">
    <citation type="submission" date="2019-12" db="EMBL/GenBank/DDBJ databases">
        <authorList>
            <person name="Scholes J."/>
        </authorList>
    </citation>
    <scope>NUCLEOTIDE SEQUENCE</scope>
</reference>
<dbReference type="AlphaFoldDB" id="A0A9N7NW89"/>
<dbReference type="GO" id="GO:0005737">
    <property type="term" value="C:cytoplasm"/>
    <property type="evidence" value="ECO:0007669"/>
    <property type="project" value="TreeGrafter"/>
</dbReference>
<keyword evidence="8" id="KW-1185">Reference proteome</keyword>
<feature type="domain" description="RanBP2-type" evidence="6">
    <location>
        <begin position="254"/>
        <end position="283"/>
    </location>
</feature>
<dbReference type="PANTHER" id="PTHR23111:SF30">
    <property type="entry name" value="ZINC FINGER PROTEIN VAR3, CHLOROPLASTIC"/>
    <property type="match status" value="1"/>
</dbReference>
<dbReference type="GO" id="GO:0003729">
    <property type="term" value="F:mRNA binding"/>
    <property type="evidence" value="ECO:0007669"/>
    <property type="project" value="TreeGrafter"/>
</dbReference>
<dbReference type="EMBL" id="CACSLK010031421">
    <property type="protein sequence ID" value="CAA0839418.1"/>
    <property type="molecule type" value="Genomic_DNA"/>
</dbReference>
<dbReference type="PANTHER" id="PTHR23111">
    <property type="entry name" value="ZINC FINGER PROTEIN"/>
    <property type="match status" value="1"/>
</dbReference>
<dbReference type="InterPro" id="IPR001876">
    <property type="entry name" value="Znf_RanBP2"/>
</dbReference>
<protein>
    <submittedName>
        <fullName evidence="7">Zinc finger protein VAR3- chloroplastic</fullName>
    </submittedName>
</protein>
<keyword evidence="3" id="KW-0862">Zinc</keyword>
<dbReference type="OrthoDB" id="448399at2759"/>
<proteinExistence type="predicted"/>
<evidence type="ECO:0000256" key="5">
    <source>
        <dbReference type="SAM" id="MobiDB-lite"/>
    </source>
</evidence>
<feature type="compositionally biased region" description="Basic and acidic residues" evidence="5">
    <location>
        <begin position="483"/>
        <end position="505"/>
    </location>
</feature>
<dbReference type="PROSITE" id="PS01358">
    <property type="entry name" value="ZF_RANBP2_1"/>
    <property type="match status" value="2"/>
</dbReference>
<feature type="region of interest" description="Disordered" evidence="5">
    <location>
        <begin position="441"/>
        <end position="562"/>
    </location>
</feature>
<feature type="domain" description="RanBP2-type" evidence="6">
    <location>
        <begin position="287"/>
        <end position="316"/>
    </location>
</feature>
<evidence type="ECO:0000313" key="8">
    <source>
        <dbReference type="Proteomes" id="UP001153555"/>
    </source>
</evidence>
<evidence type="ECO:0000256" key="2">
    <source>
        <dbReference type="ARBA" id="ARBA00022771"/>
    </source>
</evidence>